<accession>A0A2I0QYP4</accession>
<dbReference type="EMBL" id="PJNI01000044">
    <property type="protein sequence ID" value="PKR79455.1"/>
    <property type="molecule type" value="Genomic_DNA"/>
</dbReference>
<protein>
    <recommendedName>
        <fullName evidence="1">Shedu protein SduA C-terminal domain-containing protein</fullName>
    </recommendedName>
</protein>
<reference evidence="2 3" key="1">
    <citation type="submission" date="2017-12" db="EMBL/GenBank/DDBJ databases">
        <title>The draft genome sequence of Brumimicrobium saltpan LHR20.</title>
        <authorList>
            <person name="Do Z.-J."/>
            <person name="Luo H.-R."/>
        </authorList>
    </citation>
    <scope>NUCLEOTIDE SEQUENCE [LARGE SCALE GENOMIC DNA]</scope>
    <source>
        <strain evidence="2 3">LHR20</strain>
    </source>
</reference>
<dbReference type="Proteomes" id="UP000236654">
    <property type="component" value="Unassembled WGS sequence"/>
</dbReference>
<dbReference type="AlphaFoldDB" id="A0A2I0QYP4"/>
<name>A0A2I0QYP4_9FLAO</name>
<gene>
    <name evidence="2" type="ORF">CW751_15030</name>
</gene>
<comment type="caution">
    <text evidence="2">The sequence shown here is derived from an EMBL/GenBank/DDBJ whole genome shotgun (WGS) entry which is preliminary data.</text>
</comment>
<evidence type="ECO:0000313" key="3">
    <source>
        <dbReference type="Proteomes" id="UP000236654"/>
    </source>
</evidence>
<dbReference type="Pfam" id="PF14082">
    <property type="entry name" value="SduA_C"/>
    <property type="match status" value="1"/>
</dbReference>
<evidence type="ECO:0000259" key="1">
    <source>
        <dbReference type="Pfam" id="PF14082"/>
    </source>
</evidence>
<keyword evidence="3" id="KW-1185">Reference proteome</keyword>
<sequence>MTKIKEERVVKDTATMTIYYFIDSELGINQKSRITYKKKDLVVHYPRAFEGGQKYKTIEKFSFIGFKNKLPVGVNKSVTFGYGFTKRLKPFSRFVDNEYDFKEVIIEKDGKTKIDLTSRKLYLSQKDLQKLNESFDSVFKKNNSDVNAVLKNVLYDLFPKEVEKPEASYIPNTIATSLLSWGKSLDEFSTKDKKAIIELFKSLSLKTDFLTEESLAKTKEIVDNKYIQETLKGYKDLMKLSTDGDSLEKRWQEFLKLHSWIFSSIFAQPVILYRDEAYVGGKTLDNKNGKFNDFLIKNSLSDNVSFLEIKTHKTKLLEKTAYRGDDVFSAAKDLTGCINQVLNQRDNFQKEFYTTKGKTKEDFETFNSRCVVLIGSINKLSEKQRYSFELFRSNSRDVEIMTFDELQTKIESLQTLMKK</sequence>
<dbReference type="InterPro" id="IPR025359">
    <property type="entry name" value="SduA_C"/>
</dbReference>
<dbReference type="RefSeq" id="WP_101335838.1">
    <property type="nucleotide sequence ID" value="NZ_PJNI01000044.1"/>
</dbReference>
<dbReference type="OrthoDB" id="784881at2"/>
<evidence type="ECO:0000313" key="2">
    <source>
        <dbReference type="EMBL" id="PKR79455.1"/>
    </source>
</evidence>
<feature type="domain" description="Shedu protein SduA C-terminal" evidence="1">
    <location>
        <begin position="246"/>
        <end position="406"/>
    </location>
</feature>
<proteinExistence type="predicted"/>
<organism evidence="2 3">
    <name type="scientific">Brumimicrobium salinarum</name>
    <dbReference type="NCBI Taxonomy" id="2058658"/>
    <lineage>
        <taxon>Bacteria</taxon>
        <taxon>Pseudomonadati</taxon>
        <taxon>Bacteroidota</taxon>
        <taxon>Flavobacteriia</taxon>
        <taxon>Flavobacteriales</taxon>
        <taxon>Crocinitomicaceae</taxon>
        <taxon>Brumimicrobium</taxon>
    </lineage>
</organism>